<evidence type="ECO:0000256" key="1">
    <source>
        <dbReference type="SAM" id="SignalP"/>
    </source>
</evidence>
<keyword evidence="1" id="KW-0732">Signal</keyword>
<sequence>MKRLLTGFLLALACSVQAQRSNYNSQANWQRFSLQSDHATPARGDTSLVFVSNRFIHPDSLRFVDEFIDTSSLKFFFLEKQNGTWKVFQEPTLREAMQHLPHHRDIVVYAEGMGKIFTNNVERAQLMRAQYGVNVVMFDYASINSTYKPSKNFKFARQNAKLSAGQYRQLLGMIKAAREAGEPWTEGVSISTFYHSMGNIILEQMMKGDVANEFAADGKPYVDNLIINAACVPMKRHARWVEKIHFAKHIYIHYNKRDLQLKGAHLLTMKRQLGEKVTRRQRAANAHYVNFLEVARWQHSYFMNFPYNEYRLNPAMVAYFGRLFNGQGVTAGELTALQASAPAATVSN</sequence>
<gene>
    <name evidence="2" type="ORF">WJU16_11740</name>
</gene>
<reference evidence="3" key="1">
    <citation type="submission" date="2024-03" db="EMBL/GenBank/DDBJ databases">
        <title>Chitinophaga horti sp. nov., isolated from garden soil.</title>
        <authorList>
            <person name="Lee D.S."/>
            <person name="Han D.M."/>
            <person name="Baek J.H."/>
            <person name="Choi D.G."/>
            <person name="Jeon J.H."/>
            <person name="Jeon C.O."/>
        </authorList>
    </citation>
    <scope>NUCLEOTIDE SEQUENCE [LARGE SCALE GENOMIC DNA]</scope>
    <source>
        <strain evidence="3">GPA1</strain>
    </source>
</reference>
<dbReference type="InterPro" id="IPR010297">
    <property type="entry name" value="DUF900_hydrolase"/>
</dbReference>
<proteinExistence type="predicted"/>
<feature type="signal peptide" evidence="1">
    <location>
        <begin position="1"/>
        <end position="18"/>
    </location>
</feature>
<dbReference type="GO" id="GO:0016787">
    <property type="term" value="F:hydrolase activity"/>
    <property type="evidence" value="ECO:0007669"/>
    <property type="project" value="UniProtKB-KW"/>
</dbReference>
<accession>A0ABZ2YW87</accession>
<dbReference type="EMBL" id="CP149822">
    <property type="protein sequence ID" value="WZN43698.1"/>
    <property type="molecule type" value="Genomic_DNA"/>
</dbReference>
<dbReference type="Pfam" id="PF05990">
    <property type="entry name" value="DUF900"/>
    <property type="match status" value="1"/>
</dbReference>
<dbReference type="RefSeq" id="WP_341838498.1">
    <property type="nucleotide sequence ID" value="NZ_CP149822.1"/>
</dbReference>
<name>A0ABZ2YW87_9BACT</name>
<keyword evidence="2" id="KW-0378">Hydrolase</keyword>
<organism evidence="2 3">
    <name type="scientific">Chitinophaga pollutisoli</name>
    <dbReference type="NCBI Taxonomy" id="3133966"/>
    <lineage>
        <taxon>Bacteria</taxon>
        <taxon>Pseudomonadati</taxon>
        <taxon>Bacteroidota</taxon>
        <taxon>Chitinophagia</taxon>
        <taxon>Chitinophagales</taxon>
        <taxon>Chitinophagaceae</taxon>
        <taxon>Chitinophaga</taxon>
    </lineage>
</organism>
<dbReference type="Proteomes" id="UP001485459">
    <property type="component" value="Chromosome"/>
</dbReference>
<feature type="chain" id="PRO_5046724616" evidence="1">
    <location>
        <begin position="19"/>
        <end position="348"/>
    </location>
</feature>
<protein>
    <submittedName>
        <fullName evidence="2">Alpha/beta hydrolase</fullName>
    </submittedName>
</protein>
<evidence type="ECO:0000313" key="3">
    <source>
        <dbReference type="Proteomes" id="UP001485459"/>
    </source>
</evidence>
<evidence type="ECO:0000313" key="2">
    <source>
        <dbReference type="EMBL" id="WZN43698.1"/>
    </source>
</evidence>
<keyword evidence="3" id="KW-1185">Reference proteome</keyword>